<dbReference type="Gene3D" id="3.15.10.30">
    <property type="entry name" value="Haemolymph juvenile hormone binding protein"/>
    <property type="match status" value="1"/>
</dbReference>
<reference evidence="5 6" key="1">
    <citation type="journal article" date="2007" name="Nature">
        <title>Evolution of genes and genomes on the Drosophila phylogeny.</title>
        <authorList>
            <consortium name="Drosophila 12 Genomes Consortium"/>
            <person name="Clark A.G."/>
            <person name="Eisen M.B."/>
            <person name="Smith D.R."/>
            <person name="Bergman C.M."/>
            <person name="Oliver B."/>
            <person name="Markow T.A."/>
            <person name="Kaufman T.C."/>
            <person name="Kellis M."/>
            <person name="Gelbart W."/>
            <person name="Iyer V.N."/>
            <person name="Pollard D.A."/>
            <person name="Sackton T.B."/>
            <person name="Larracuente A.M."/>
            <person name="Singh N.D."/>
            <person name="Abad J.P."/>
            <person name="Abt D.N."/>
            <person name="Adryan B."/>
            <person name="Aguade M."/>
            <person name="Akashi H."/>
            <person name="Anderson W.W."/>
            <person name="Aquadro C.F."/>
            <person name="Ardell D.H."/>
            <person name="Arguello R."/>
            <person name="Artieri C.G."/>
            <person name="Barbash D.A."/>
            <person name="Barker D."/>
            <person name="Barsanti P."/>
            <person name="Batterham P."/>
            <person name="Batzoglou S."/>
            <person name="Begun D."/>
            <person name="Bhutkar A."/>
            <person name="Blanco E."/>
            <person name="Bosak S.A."/>
            <person name="Bradley R.K."/>
            <person name="Brand A.D."/>
            <person name="Brent M.R."/>
            <person name="Brooks A.N."/>
            <person name="Brown R.H."/>
            <person name="Butlin R.K."/>
            <person name="Caggese C."/>
            <person name="Calvi B.R."/>
            <person name="Bernardo de Carvalho A."/>
            <person name="Caspi A."/>
            <person name="Castrezana S."/>
            <person name="Celniker S.E."/>
            <person name="Chang J.L."/>
            <person name="Chapple C."/>
            <person name="Chatterji S."/>
            <person name="Chinwalla A."/>
            <person name="Civetta A."/>
            <person name="Clifton S.W."/>
            <person name="Comeron J.M."/>
            <person name="Costello J.C."/>
            <person name="Coyne J.A."/>
            <person name="Daub J."/>
            <person name="David R.G."/>
            <person name="Delcher A.L."/>
            <person name="Delehaunty K."/>
            <person name="Do C.B."/>
            <person name="Ebling H."/>
            <person name="Edwards K."/>
            <person name="Eickbush T."/>
            <person name="Evans J.D."/>
            <person name="Filipski A."/>
            <person name="Findeiss S."/>
            <person name="Freyhult E."/>
            <person name="Fulton L."/>
            <person name="Fulton R."/>
            <person name="Garcia A.C."/>
            <person name="Gardiner A."/>
            <person name="Garfield D.A."/>
            <person name="Garvin B.E."/>
            <person name="Gibson G."/>
            <person name="Gilbert D."/>
            <person name="Gnerre S."/>
            <person name="Godfrey J."/>
            <person name="Good R."/>
            <person name="Gotea V."/>
            <person name="Gravely B."/>
            <person name="Greenberg A.J."/>
            <person name="Griffiths-Jones S."/>
            <person name="Gross S."/>
            <person name="Guigo R."/>
            <person name="Gustafson E.A."/>
            <person name="Haerty W."/>
            <person name="Hahn M.W."/>
            <person name="Halligan D.L."/>
            <person name="Halpern A.L."/>
            <person name="Halter G.M."/>
            <person name="Han M.V."/>
            <person name="Heger A."/>
            <person name="Hillier L."/>
            <person name="Hinrichs A.S."/>
            <person name="Holmes I."/>
            <person name="Hoskins R.A."/>
            <person name="Hubisz M.J."/>
            <person name="Hultmark D."/>
            <person name="Huntley M.A."/>
            <person name="Jaffe D.B."/>
            <person name="Jagadeeshan S."/>
            <person name="Jeck W.R."/>
            <person name="Johnson J."/>
            <person name="Jones C.D."/>
            <person name="Jordan W.C."/>
            <person name="Karpen G.H."/>
            <person name="Kataoka E."/>
            <person name="Keightley P.D."/>
            <person name="Kheradpour P."/>
            <person name="Kirkness E.F."/>
            <person name="Koerich L.B."/>
            <person name="Kristiansen K."/>
            <person name="Kudrna D."/>
            <person name="Kulathinal R.J."/>
            <person name="Kumar S."/>
            <person name="Kwok R."/>
            <person name="Lander E."/>
            <person name="Langley C.H."/>
            <person name="Lapoint R."/>
            <person name="Lazzaro B.P."/>
            <person name="Lee S.J."/>
            <person name="Levesque L."/>
            <person name="Li R."/>
            <person name="Lin C.F."/>
            <person name="Lin M.F."/>
            <person name="Lindblad-Toh K."/>
            <person name="Llopart A."/>
            <person name="Long M."/>
            <person name="Low L."/>
            <person name="Lozovsky E."/>
            <person name="Lu J."/>
            <person name="Luo M."/>
            <person name="Machado C.A."/>
            <person name="Makalowski W."/>
            <person name="Marzo M."/>
            <person name="Matsuda M."/>
            <person name="Matzkin L."/>
            <person name="McAllister B."/>
            <person name="McBride C.S."/>
            <person name="McKernan B."/>
            <person name="McKernan K."/>
            <person name="Mendez-Lago M."/>
            <person name="Minx P."/>
            <person name="Mollenhauer M.U."/>
            <person name="Montooth K."/>
            <person name="Mount S.M."/>
            <person name="Mu X."/>
            <person name="Myers E."/>
            <person name="Negre B."/>
            <person name="Newfeld S."/>
            <person name="Nielsen R."/>
            <person name="Noor M.A."/>
            <person name="O'Grady P."/>
            <person name="Pachter L."/>
            <person name="Papaceit M."/>
            <person name="Parisi M.J."/>
            <person name="Parisi M."/>
            <person name="Parts L."/>
            <person name="Pedersen J.S."/>
            <person name="Pesole G."/>
            <person name="Phillippy A.M."/>
            <person name="Ponting C.P."/>
            <person name="Pop M."/>
            <person name="Porcelli D."/>
            <person name="Powell J.R."/>
            <person name="Prohaska S."/>
            <person name="Pruitt K."/>
            <person name="Puig M."/>
            <person name="Quesneville H."/>
            <person name="Ram K.R."/>
            <person name="Rand D."/>
            <person name="Rasmussen M.D."/>
            <person name="Reed L.K."/>
            <person name="Reenan R."/>
            <person name="Reily A."/>
            <person name="Remington K.A."/>
            <person name="Rieger T.T."/>
            <person name="Ritchie M.G."/>
            <person name="Robin C."/>
            <person name="Rogers Y.H."/>
            <person name="Rohde C."/>
            <person name="Rozas J."/>
            <person name="Rubenfield M.J."/>
            <person name="Ruiz A."/>
            <person name="Russo S."/>
            <person name="Salzberg S.L."/>
            <person name="Sanchez-Gracia A."/>
            <person name="Saranga D.J."/>
            <person name="Sato H."/>
            <person name="Schaeffer S.W."/>
            <person name="Schatz M.C."/>
            <person name="Schlenke T."/>
            <person name="Schwartz R."/>
            <person name="Segarra C."/>
            <person name="Singh R.S."/>
            <person name="Sirot L."/>
            <person name="Sirota M."/>
            <person name="Sisneros N.B."/>
            <person name="Smith C.D."/>
            <person name="Smith T.F."/>
            <person name="Spieth J."/>
            <person name="Stage D.E."/>
            <person name="Stark A."/>
            <person name="Stephan W."/>
            <person name="Strausberg R.L."/>
            <person name="Strempel S."/>
            <person name="Sturgill D."/>
            <person name="Sutton G."/>
            <person name="Sutton G.G."/>
            <person name="Tao W."/>
            <person name="Teichmann S."/>
            <person name="Tobari Y.N."/>
            <person name="Tomimura Y."/>
            <person name="Tsolas J.M."/>
            <person name="Valente V.L."/>
            <person name="Venter E."/>
            <person name="Venter J.C."/>
            <person name="Vicario S."/>
            <person name="Vieira F.G."/>
            <person name="Vilella A.J."/>
            <person name="Villasante A."/>
            <person name="Walenz B."/>
            <person name="Wang J."/>
            <person name="Wasserman M."/>
            <person name="Watts T."/>
            <person name="Wilson D."/>
            <person name="Wilson R.K."/>
            <person name="Wing R.A."/>
            <person name="Wolfner M.F."/>
            <person name="Wong A."/>
            <person name="Wong G.K."/>
            <person name="Wu C.I."/>
            <person name="Wu G."/>
            <person name="Yamamoto D."/>
            <person name="Yang H.P."/>
            <person name="Yang S.P."/>
            <person name="Yorke J.A."/>
            <person name="Yoshida K."/>
            <person name="Zdobnov E."/>
            <person name="Zhang P."/>
            <person name="Zhang Y."/>
            <person name="Zimin A.V."/>
            <person name="Baldwin J."/>
            <person name="Abdouelleil A."/>
            <person name="Abdulkadir J."/>
            <person name="Abebe A."/>
            <person name="Abera B."/>
            <person name="Abreu J."/>
            <person name="Acer S.C."/>
            <person name="Aftuck L."/>
            <person name="Alexander A."/>
            <person name="An P."/>
            <person name="Anderson E."/>
            <person name="Anderson S."/>
            <person name="Arachi H."/>
            <person name="Azer M."/>
            <person name="Bachantsang P."/>
            <person name="Barry A."/>
            <person name="Bayul T."/>
            <person name="Berlin A."/>
            <person name="Bessette D."/>
            <person name="Bloom T."/>
            <person name="Blye J."/>
            <person name="Boguslavskiy L."/>
            <person name="Bonnet C."/>
            <person name="Boukhgalter B."/>
            <person name="Bourzgui I."/>
            <person name="Brown A."/>
            <person name="Cahill P."/>
            <person name="Channer S."/>
            <person name="Cheshatsang Y."/>
            <person name="Chuda L."/>
            <person name="Citroen M."/>
            <person name="Collymore A."/>
            <person name="Cooke P."/>
            <person name="Costello M."/>
            <person name="D'Aco K."/>
            <person name="Daza R."/>
            <person name="De Haan G."/>
            <person name="DeGray S."/>
            <person name="DeMaso C."/>
            <person name="Dhargay N."/>
            <person name="Dooley K."/>
            <person name="Dooley E."/>
            <person name="Doricent M."/>
            <person name="Dorje P."/>
            <person name="Dorjee K."/>
            <person name="Dupes A."/>
            <person name="Elong R."/>
            <person name="Falk J."/>
            <person name="Farina A."/>
            <person name="Faro S."/>
            <person name="Ferguson D."/>
            <person name="Fisher S."/>
            <person name="Foley C.D."/>
            <person name="Franke A."/>
            <person name="Friedrich D."/>
            <person name="Gadbois L."/>
            <person name="Gearin G."/>
            <person name="Gearin C.R."/>
            <person name="Giannoukos G."/>
            <person name="Goode T."/>
            <person name="Graham J."/>
            <person name="Grandbois E."/>
            <person name="Grewal S."/>
            <person name="Gyaltsen K."/>
            <person name="Hafez N."/>
            <person name="Hagos B."/>
            <person name="Hall J."/>
            <person name="Henson C."/>
            <person name="Hollinger A."/>
            <person name="Honan T."/>
            <person name="Huard M.D."/>
            <person name="Hughes L."/>
            <person name="Hurhula B."/>
            <person name="Husby M.E."/>
            <person name="Kamat A."/>
            <person name="Kanga B."/>
            <person name="Kashin S."/>
            <person name="Khazanovich D."/>
            <person name="Kisner P."/>
            <person name="Lance K."/>
            <person name="Lara M."/>
            <person name="Lee W."/>
            <person name="Lennon N."/>
            <person name="Letendre F."/>
            <person name="LeVine R."/>
            <person name="Lipovsky A."/>
            <person name="Liu X."/>
            <person name="Liu J."/>
            <person name="Liu S."/>
            <person name="Lokyitsang T."/>
            <person name="Lokyitsang Y."/>
            <person name="Lubonja R."/>
            <person name="Lui A."/>
            <person name="MacDonald P."/>
            <person name="Magnisalis V."/>
            <person name="Maru K."/>
            <person name="Matthews C."/>
            <person name="McCusker W."/>
            <person name="McDonough S."/>
            <person name="Mehta T."/>
            <person name="Meldrim J."/>
            <person name="Meneus L."/>
            <person name="Mihai O."/>
            <person name="Mihalev A."/>
            <person name="Mihova T."/>
            <person name="Mittelman R."/>
            <person name="Mlenga V."/>
            <person name="Montmayeur A."/>
            <person name="Mulrain L."/>
            <person name="Navidi A."/>
            <person name="Naylor J."/>
            <person name="Negash T."/>
            <person name="Nguyen T."/>
            <person name="Nguyen N."/>
            <person name="Nicol R."/>
            <person name="Norbu C."/>
            <person name="Norbu N."/>
            <person name="Novod N."/>
            <person name="O'Neill B."/>
            <person name="Osman S."/>
            <person name="Markiewicz E."/>
            <person name="Oyono O.L."/>
            <person name="Patti C."/>
            <person name="Phunkhang P."/>
            <person name="Pierre F."/>
            <person name="Priest M."/>
            <person name="Raghuraman S."/>
            <person name="Rege F."/>
            <person name="Reyes R."/>
            <person name="Rise C."/>
            <person name="Rogov P."/>
            <person name="Ross K."/>
            <person name="Ryan E."/>
            <person name="Settipalli S."/>
            <person name="Shea T."/>
            <person name="Sherpa N."/>
            <person name="Shi L."/>
            <person name="Shih D."/>
            <person name="Sparrow T."/>
            <person name="Spaulding J."/>
            <person name="Stalker J."/>
            <person name="Stange-Thomann N."/>
            <person name="Stavropoulos S."/>
            <person name="Stone C."/>
            <person name="Strader C."/>
            <person name="Tesfaye S."/>
            <person name="Thomson T."/>
            <person name="Thoulutsang Y."/>
            <person name="Thoulutsang D."/>
            <person name="Topham K."/>
            <person name="Topping I."/>
            <person name="Tsamla T."/>
            <person name="Vassiliev H."/>
            <person name="Vo A."/>
            <person name="Wangchuk T."/>
            <person name="Wangdi T."/>
            <person name="Weiand M."/>
            <person name="Wilkinson J."/>
            <person name="Wilson A."/>
            <person name="Yadav S."/>
            <person name="Young G."/>
            <person name="Yu Q."/>
            <person name="Zembek L."/>
            <person name="Zhong D."/>
            <person name="Zimmer A."/>
            <person name="Zwirko Z."/>
            <person name="Jaffe D.B."/>
            <person name="Alvarez P."/>
            <person name="Brockman W."/>
            <person name="Butler J."/>
            <person name="Chin C."/>
            <person name="Gnerre S."/>
            <person name="Grabherr M."/>
            <person name="Kleber M."/>
            <person name="Mauceli E."/>
            <person name="MacCallum I."/>
        </authorList>
    </citation>
    <scope>NUCLEOTIDE SEQUENCE [LARGE SCALE GENOMIC DNA]</scope>
    <source>
        <strain evidence="6">Tucson 14024-0371.13</strain>
    </source>
</reference>
<dbReference type="FunCoup" id="B3M2X3">
    <property type="interactions" value="95"/>
</dbReference>
<dbReference type="eggNOG" id="ENOG502T9GE">
    <property type="taxonomic scope" value="Eukaryota"/>
</dbReference>
<dbReference type="AlphaFoldDB" id="B3M2X3"/>
<dbReference type="Proteomes" id="UP000007801">
    <property type="component" value="Unassembled WGS sequence"/>
</dbReference>
<dbReference type="InterPro" id="IPR010562">
    <property type="entry name" value="Haemolymph_juvenile_hormone-bd"/>
</dbReference>
<keyword evidence="1 4" id="KW-0732">Signal</keyword>
<proteinExistence type="inferred from homology"/>
<dbReference type="InterPro" id="IPR038606">
    <property type="entry name" value="To_sf"/>
</dbReference>
<evidence type="ECO:0000256" key="4">
    <source>
        <dbReference type="SAM" id="SignalP"/>
    </source>
</evidence>
<dbReference type="GO" id="GO:0007623">
    <property type="term" value="P:circadian rhythm"/>
    <property type="evidence" value="ECO:0007669"/>
    <property type="project" value="UniProtKB-ARBA"/>
</dbReference>
<name>B3M2X3_DROAN</name>
<accession>B3M2X3</accession>
<feature type="signal peptide" evidence="4">
    <location>
        <begin position="1"/>
        <end position="19"/>
    </location>
</feature>
<sequence length="253" mass="29852">MHILDYFLIGLQLYVGILGQTFPSNIKKCHYGDGKCLMESANALLRNYPKGIPELNLKPFDVLPVKDWLLVNDSQVGGAWYSFELLNQINLGFENTTITQIRGFDRDPTSTKIEIHGKIPRLIYKGDYKAKGRMLWFVEINSTGTSSSDFLNFRFDLTLKVRTEYRNNKRYIRIYELVPNIRLDRWIIWLDDFFPDNFDLTIAINNLFNHNWVEFWNELEPGILRLFETVFRSMIDDLFHNVPYDDLFLSDED</sequence>
<dbReference type="InParanoid" id="B3M2X3"/>
<gene>
    <name evidence="5" type="primary">Dana\GF18524</name>
    <name evidence="5" type="synonym">dana_GLEANR_19780</name>
    <name evidence="5" type="ORF">GF18524</name>
</gene>
<dbReference type="HOGENOM" id="CLU_069908_0_2_1"/>
<dbReference type="GO" id="GO:0005615">
    <property type="term" value="C:extracellular space"/>
    <property type="evidence" value="ECO:0007669"/>
    <property type="project" value="TreeGrafter"/>
</dbReference>
<comment type="similarity">
    <text evidence="3">Belongs to the TO family.</text>
</comment>
<dbReference type="EMBL" id="CH902617">
    <property type="protein sequence ID" value="EDV43503.1"/>
    <property type="molecule type" value="Genomic_DNA"/>
</dbReference>
<dbReference type="PhylomeDB" id="B3M2X3"/>
<keyword evidence="6" id="KW-1185">Reference proteome</keyword>
<evidence type="ECO:0000313" key="5">
    <source>
        <dbReference type="EMBL" id="EDV43503.1"/>
    </source>
</evidence>
<dbReference type="FunFam" id="3.15.10.30:FF:000001">
    <property type="entry name" value="Takeout-like protein 1"/>
    <property type="match status" value="1"/>
</dbReference>
<evidence type="ECO:0000256" key="1">
    <source>
        <dbReference type="ARBA" id="ARBA00022729"/>
    </source>
</evidence>
<evidence type="ECO:0000313" key="6">
    <source>
        <dbReference type="Proteomes" id="UP000007801"/>
    </source>
</evidence>
<evidence type="ECO:0000256" key="3">
    <source>
        <dbReference type="ARBA" id="ARBA00060902"/>
    </source>
</evidence>
<dbReference type="GeneID" id="6501297"/>
<evidence type="ECO:0000256" key="2">
    <source>
        <dbReference type="ARBA" id="ARBA00023108"/>
    </source>
</evidence>
<dbReference type="Pfam" id="PF06585">
    <property type="entry name" value="JHBP"/>
    <property type="match status" value="1"/>
</dbReference>
<protein>
    <submittedName>
        <fullName evidence="5">Uncharacterized protein</fullName>
    </submittedName>
</protein>
<dbReference type="SMART" id="SM00700">
    <property type="entry name" value="JHBP"/>
    <property type="match status" value="1"/>
</dbReference>
<organism evidence="5 6">
    <name type="scientific">Drosophila ananassae</name>
    <name type="common">Fruit fly</name>
    <dbReference type="NCBI Taxonomy" id="7217"/>
    <lineage>
        <taxon>Eukaryota</taxon>
        <taxon>Metazoa</taxon>
        <taxon>Ecdysozoa</taxon>
        <taxon>Arthropoda</taxon>
        <taxon>Hexapoda</taxon>
        <taxon>Insecta</taxon>
        <taxon>Pterygota</taxon>
        <taxon>Neoptera</taxon>
        <taxon>Endopterygota</taxon>
        <taxon>Diptera</taxon>
        <taxon>Brachycera</taxon>
        <taxon>Muscomorpha</taxon>
        <taxon>Ephydroidea</taxon>
        <taxon>Drosophilidae</taxon>
        <taxon>Drosophila</taxon>
        <taxon>Sophophora</taxon>
    </lineage>
</organism>
<keyword evidence="2" id="KW-0090">Biological rhythms</keyword>
<dbReference type="KEGG" id="dan:6501297"/>
<dbReference type="PANTHER" id="PTHR11008:SF32">
    <property type="entry name" value="CIRCADIAN CLOCK-CONTROLLED PROTEIN DAYWAKE-RELATED"/>
    <property type="match status" value="1"/>
</dbReference>
<dbReference type="OMA" id="WIQWLEN"/>
<dbReference type="SMR" id="B3M2X3"/>
<feature type="chain" id="PRO_5002791889" evidence="4">
    <location>
        <begin position="20"/>
        <end position="253"/>
    </location>
</feature>
<dbReference type="OrthoDB" id="6591956at2759"/>
<dbReference type="PANTHER" id="PTHR11008">
    <property type="entry name" value="PROTEIN TAKEOUT-LIKE PROTEIN"/>
    <property type="match status" value="1"/>
</dbReference>